<accession>A0A9D1NDQ0</accession>
<reference evidence="1" key="2">
    <citation type="journal article" date="2021" name="PeerJ">
        <title>Extensive microbial diversity within the chicken gut microbiome revealed by metagenomics and culture.</title>
        <authorList>
            <person name="Gilroy R."/>
            <person name="Ravi A."/>
            <person name="Getino M."/>
            <person name="Pursley I."/>
            <person name="Horton D.L."/>
            <person name="Alikhan N.F."/>
            <person name="Baker D."/>
            <person name="Gharbi K."/>
            <person name="Hall N."/>
            <person name="Watson M."/>
            <person name="Adriaenssens E.M."/>
            <person name="Foster-Nyarko E."/>
            <person name="Jarju S."/>
            <person name="Secka A."/>
            <person name="Antonio M."/>
            <person name="Oren A."/>
            <person name="Chaudhuri R.R."/>
            <person name="La Ragione R."/>
            <person name="Hildebrand F."/>
            <person name="Pallen M.J."/>
        </authorList>
    </citation>
    <scope>NUCLEOTIDE SEQUENCE</scope>
    <source>
        <strain evidence="1">CHK186-9395</strain>
    </source>
</reference>
<dbReference type="Proteomes" id="UP000886861">
    <property type="component" value="Unassembled WGS sequence"/>
</dbReference>
<dbReference type="AlphaFoldDB" id="A0A9D1NDQ0"/>
<evidence type="ECO:0000313" key="1">
    <source>
        <dbReference type="EMBL" id="HIV00996.1"/>
    </source>
</evidence>
<comment type="caution">
    <text evidence="1">The sequence shown here is derived from an EMBL/GenBank/DDBJ whole genome shotgun (WGS) entry which is preliminary data.</text>
</comment>
<organism evidence="1 2">
    <name type="scientific">Candidatus Caccopulliclostridium gallistercoris</name>
    <dbReference type="NCBI Taxonomy" id="2840719"/>
    <lineage>
        <taxon>Bacteria</taxon>
        <taxon>Bacillati</taxon>
        <taxon>Bacillota</taxon>
        <taxon>Clostridia</taxon>
        <taxon>Candidatus Caccopulliclostridium</taxon>
    </lineage>
</organism>
<proteinExistence type="predicted"/>
<name>A0A9D1NDQ0_9FIRM</name>
<evidence type="ECO:0000313" key="2">
    <source>
        <dbReference type="Proteomes" id="UP000886861"/>
    </source>
</evidence>
<dbReference type="EMBL" id="DVOJ01000002">
    <property type="protein sequence ID" value="HIV00996.1"/>
    <property type="molecule type" value="Genomic_DNA"/>
</dbReference>
<protein>
    <submittedName>
        <fullName evidence="1">Uncharacterized protein</fullName>
    </submittedName>
</protein>
<reference evidence="1" key="1">
    <citation type="submission" date="2020-10" db="EMBL/GenBank/DDBJ databases">
        <authorList>
            <person name="Gilroy R."/>
        </authorList>
    </citation>
    <scope>NUCLEOTIDE SEQUENCE</scope>
    <source>
        <strain evidence="1">CHK186-9395</strain>
    </source>
</reference>
<gene>
    <name evidence="1" type="ORF">IAA62_00320</name>
</gene>
<sequence>MEKIDLPRCIDGKFVQYQGDQPVLYFEIRDKTLNNIQLLTNISPKYVILPPICKTRNYVCNILLEEYALSGLDKPKLVYTGKGNMKIKFPAKEDEIELILPKDKKLYIVKERVDVGYEYDTTYYYLISDKNFEGYHEMGKRELSVKEIKNYDLMGRKLFTSAYTYDRKLNAILEHNEQVKY</sequence>